<keyword evidence="2" id="KW-1185">Reference proteome</keyword>
<dbReference type="InterPro" id="IPR036691">
    <property type="entry name" value="Endo/exonu/phosph_ase_sf"/>
</dbReference>
<evidence type="ECO:0000313" key="2">
    <source>
        <dbReference type="Proteomes" id="UP001458880"/>
    </source>
</evidence>
<dbReference type="SUPFAM" id="SSF56219">
    <property type="entry name" value="DNase I-like"/>
    <property type="match status" value="1"/>
</dbReference>
<reference evidence="1 2" key="1">
    <citation type="journal article" date="2024" name="BMC Genomics">
        <title>De novo assembly and annotation of Popillia japonica's genome with initial clues to its potential as an invasive pest.</title>
        <authorList>
            <person name="Cucini C."/>
            <person name="Boschi S."/>
            <person name="Funari R."/>
            <person name="Cardaioli E."/>
            <person name="Iannotti N."/>
            <person name="Marturano G."/>
            <person name="Paoli F."/>
            <person name="Bruttini M."/>
            <person name="Carapelli A."/>
            <person name="Frati F."/>
            <person name="Nardi F."/>
        </authorList>
    </citation>
    <scope>NUCLEOTIDE SEQUENCE [LARGE SCALE GENOMIC DNA]</scope>
    <source>
        <strain evidence="1">DMR45628</strain>
    </source>
</reference>
<evidence type="ECO:0008006" key="3">
    <source>
        <dbReference type="Google" id="ProtNLM"/>
    </source>
</evidence>
<name>A0AAW1HT65_POPJA</name>
<dbReference type="AlphaFoldDB" id="A0AAW1HT65"/>
<sequence length="105" mass="11914">MTESIFLNDGSPTRITNPSHGASAVDITLCSLDLAQRAQWRVLDDSYTSDHLPILITLSYTGENVNIIYPARRWKIDKNKVTVYTDYLRKTHPNIPNLPTAKEKN</sequence>
<protein>
    <recommendedName>
        <fullName evidence="3">Endonuclease/exonuclease/phosphatase domain-containing protein</fullName>
    </recommendedName>
</protein>
<evidence type="ECO:0000313" key="1">
    <source>
        <dbReference type="EMBL" id="KAK9679755.1"/>
    </source>
</evidence>
<proteinExistence type="predicted"/>
<dbReference type="Gene3D" id="3.60.10.10">
    <property type="entry name" value="Endonuclease/exonuclease/phosphatase"/>
    <property type="match status" value="1"/>
</dbReference>
<gene>
    <name evidence="1" type="ORF">QE152_g39746</name>
</gene>
<dbReference type="Proteomes" id="UP001458880">
    <property type="component" value="Unassembled WGS sequence"/>
</dbReference>
<comment type="caution">
    <text evidence="1">The sequence shown here is derived from an EMBL/GenBank/DDBJ whole genome shotgun (WGS) entry which is preliminary data.</text>
</comment>
<organism evidence="1 2">
    <name type="scientific">Popillia japonica</name>
    <name type="common">Japanese beetle</name>
    <dbReference type="NCBI Taxonomy" id="7064"/>
    <lineage>
        <taxon>Eukaryota</taxon>
        <taxon>Metazoa</taxon>
        <taxon>Ecdysozoa</taxon>
        <taxon>Arthropoda</taxon>
        <taxon>Hexapoda</taxon>
        <taxon>Insecta</taxon>
        <taxon>Pterygota</taxon>
        <taxon>Neoptera</taxon>
        <taxon>Endopterygota</taxon>
        <taxon>Coleoptera</taxon>
        <taxon>Polyphaga</taxon>
        <taxon>Scarabaeiformia</taxon>
        <taxon>Scarabaeidae</taxon>
        <taxon>Rutelinae</taxon>
        <taxon>Popillia</taxon>
    </lineage>
</organism>
<dbReference type="EMBL" id="JASPKY010000980">
    <property type="protein sequence ID" value="KAK9679755.1"/>
    <property type="molecule type" value="Genomic_DNA"/>
</dbReference>
<accession>A0AAW1HT65</accession>